<evidence type="ECO:0000256" key="8">
    <source>
        <dbReference type="PIRSR" id="PIRSR000939-1"/>
    </source>
</evidence>
<comment type="similarity">
    <text evidence="2 7">Belongs to the protein-tyrosine phosphatase family. Non-receptor class dual specificity subfamily.</text>
</comment>
<evidence type="ECO:0000259" key="11">
    <source>
        <dbReference type="PROSITE" id="PS50206"/>
    </source>
</evidence>
<evidence type="ECO:0000256" key="4">
    <source>
        <dbReference type="ARBA" id="ARBA00022801"/>
    </source>
</evidence>
<dbReference type="EC" id="3.1.3.48" evidence="7"/>
<dbReference type="PIRSF" id="PIRSF000939">
    <property type="entry name" value="MAPK_Ptase"/>
    <property type="match status" value="1"/>
</dbReference>
<dbReference type="Pfam" id="PF00581">
    <property type="entry name" value="Rhodanese"/>
    <property type="match status" value="1"/>
</dbReference>
<dbReference type="Gene3D" id="3.90.190.10">
    <property type="entry name" value="Protein tyrosine phosphatase superfamily"/>
    <property type="match status" value="1"/>
</dbReference>
<dbReference type="Gene3D" id="3.40.250.10">
    <property type="entry name" value="Rhodanese-like domain"/>
    <property type="match status" value="1"/>
</dbReference>
<dbReference type="GO" id="GO:0004722">
    <property type="term" value="F:protein serine/threonine phosphatase activity"/>
    <property type="evidence" value="ECO:0007669"/>
    <property type="project" value="UniProtKB-EC"/>
</dbReference>
<dbReference type="eggNOG" id="KOG1717">
    <property type="taxonomic scope" value="Eukaryota"/>
</dbReference>
<dbReference type="GO" id="GO:0033550">
    <property type="term" value="F:MAP kinase tyrosine phosphatase activity"/>
    <property type="evidence" value="ECO:0007669"/>
    <property type="project" value="TreeGrafter"/>
</dbReference>
<dbReference type="AlphaFoldDB" id="T1JDA7"/>
<sequence>MMPSKDYVSMMMMDVSKPVSWLCEQLSSTRNEILLLDCRATSEFQQAHIRGSINVSLPSLMLRRLANGKLNFTATIKSNEGRERFSKTCKTHTIVLCDERGDESIILQTLLRRLLQDGCRVVFLEGGFKTFHTLYPEWCRVEGGDTPVLGLQNLHISSCSDSESEDDPYGCDSSFGTTPFDDPSFPVEILPHLFLGNAKNSSDQAALEKYHIKYILNVTANLPNTFEQDPSIKYLKIPISDHLSQNLATFFPDAIAFIDEARRQQLGVLVHCLAGISRSVTITVAYLMHSQNLSLNDAYDFVKQRKANISPNFNFMGQLLDFEHQLSSSPAHSSIVNSCSSSAFSSPVSNTFSPFCTCHSRNGDAQIPHASPDSGVEFENWT</sequence>
<evidence type="ECO:0000256" key="1">
    <source>
        <dbReference type="ARBA" id="ARBA00004496"/>
    </source>
</evidence>
<keyword evidence="13" id="KW-1185">Reference proteome</keyword>
<dbReference type="PROSITE" id="PS50206">
    <property type="entry name" value="RHODANESE_3"/>
    <property type="match status" value="1"/>
</dbReference>
<dbReference type="EnsemblMetazoa" id="SMAR011783-RA">
    <property type="protein sequence ID" value="SMAR011783-PA"/>
    <property type="gene ID" value="SMAR011783"/>
</dbReference>
<dbReference type="SMART" id="SM00195">
    <property type="entry name" value="DSPc"/>
    <property type="match status" value="1"/>
</dbReference>
<dbReference type="SUPFAM" id="SSF52799">
    <property type="entry name" value="(Phosphotyrosine protein) phosphatases II"/>
    <property type="match status" value="1"/>
</dbReference>
<comment type="catalytic activity">
    <reaction evidence="6 7">
        <text>O-phospho-L-tyrosyl-[protein] + H2O = L-tyrosyl-[protein] + phosphate</text>
        <dbReference type="Rhea" id="RHEA:10684"/>
        <dbReference type="Rhea" id="RHEA-COMP:10136"/>
        <dbReference type="Rhea" id="RHEA-COMP:20101"/>
        <dbReference type="ChEBI" id="CHEBI:15377"/>
        <dbReference type="ChEBI" id="CHEBI:43474"/>
        <dbReference type="ChEBI" id="CHEBI:46858"/>
        <dbReference type="ChEBI" id="CHEBI:61978"/>
        <dbReference type="EC" id="3.1.3.48"/>
    </reaction>
</comment>
<evidence type="ECO:0000256" key="3">
    <source>
        <dbReference type="ARBA" id="ARBA00022490"/>
    </source>
</evidence>
<dbReference type="GO" id="GO:0008330">
    <property type="term" value="F:protein tyrosine/threonine phosphatase activity"/>
    <property type="evidence" value="ECO:0007669"/>
    <property type="project" value="TreeGrafter"/>
</dbReference>
<dbReference type="SUPFAM" id="SSF52821">
    <property type="entry name" value="Rhodanese/Cell cycle control phosphatase"/>
    <property type="match status" value="1"/>
</dbReference>
<keyword evidence="5 7" id="KW-0904">Protein phosphatase</keyword>
<dbReference type="PROSITE" id="PS50054">
    <property type="entry name" value="TYR_PHOSPHATASE_DUAL"/>
    <property type="match status" value="1"/>
</dbReference>
<dbReference type="FunFam" id="3.90.190.10:FF:000011">
    <property type="entry name" value="Dual specificity phosphatase 6"/>
    <property type="match status" value="1"/>
</dbReference>
<keyword evidence="3" id="KW-0963">Cytoplasm</keyword>
<dbReference type="EC" id="3.1.3.16" evidence="7"/>
<evidence type="ECO:0000256" key="5">
    <source>
        <dbReference type="ARBA" id="ARBA00022912"/>
    </source>
</evidence>
<evidence type="ECO:0000313" key="12">
    <source>
        <dbReference type="EnsemblMetazoa" id="SMAR011783-PA"/>
    </source>
</evidence>
<evidence type="ECO:0000256" key="7">
    <source>
        <dbReference type="PIRNR" id="PIRNR000939"/>
    </source>
</evidence>
<dbReference type="PROSITE" id="PS50056">
    <property type="entry name" value="TYR_PHOSPHATASE_2"/>
    <property type="match status" value="1"/>
</dbReference>
<comment type="catalytic activity">
    <reaction evidence="7">
        <text>O-phospho-L-threonyl-[protein] + H2O = L-threonyl-[protein] + phosphate</text>
        <dbReference type="Rhea" id="RHEA:47004"/>
        <dbReference type="Rhea" id="RHEA-COMP:11060"/>
        <dbReference type="Rhea" id="RHEA-COMP:11605"/>
        <dbReference type="ChEBI" id="CHEBI:15377"/>
        <dbReference type="ChEBI" id="CHEBI:30013"/>
        <dbReference type="ChEBI" id="CHEBI:43474"/>
        <dbReference type="ChEBI" id="CHEBI:61977"/>
        <dbReference type="EC" id="3.1.3.16"/>
    </reaction>
</comment>
<evidence type="ECO:0000313" key="13">
    <source>
        <dbReference type="Proteomes" id="UP000014500"/>
    </source>
</evidence>
<proteinExistence type="inferred from homology"/>
<dbReference type="InterPro" id="IPR000340">
    <property type="entry name" value="Dual-sp_phosphatase_cat-dom"/>
</dbReference>
<feature type="domain" description="Rhodanese" evidence="11">
    <location>
        <begin position="29"/>
        <end position="140"/>
    </location>
</feature>
<comment type="subcellular location">
    <subcellularLocation>
        <location evidence="1">Cytoplasm</location>
    </subcellularLocation>
</comment>
<dbReference type="InterPro" id="IPR036873">
    <property type="entry name" value="Rhodanese-like_dom_sf"/>
</dbReference>
<organism evidence="12 13">
    <name type="scientific">Strigamia maritima</name>
    <name type="common">European centipede</name>
    <name type="synonym">Geophilus maritimus</name>
    <dbReference type="NCBI Taxonomy" id="126957"/>
    <lineage>
        <taxon>Eukaryota</taxon>
        <taxon>Metazoa</taxon>
        <taxon>Ecdysozoa</taxon>
        <taxon>Arthropoda</taxon>
        <taxon>Myriapoda</taxon>
        <taxon>Chilopoda</taxon>
        <taxon>Pleurostigmophora</taxon>
        <taxon>Geophilomorpha</taxon>
        <taxon>Linotaeniidae</taxon>
        <taxon>Strigamia</taxon>
    </lineage>
</organism>
<dbReference type="CDD" id="cd14566">
    <property type="entry name" value="DSP_MKP_classII"/>
    <property type="match status" value="1"/>
</dbReference>
<dbReference type="FunFam" id="3.40.250.10:FF:000054">
    <property type="entry name" value="Dual specificity phosphatase 9"/>
    <property type="match status" value="1"/>
</dbReference>
<name>T1JDA7_STRMM</name>
<dbReference type="InterPro" id="IPR001763">
    <property type="entry name" value="Rhodanese-like_dom"/>
</dbReference>
<reference evidence="13" key="1">
    <citation type="submission" date="2011-05" db="EMBL/GenBank/DDBJ databases">
        <authorList>
            <person name="Richards S.R."/>
            <person name="Qu J."/>
            <person name="Jiang H."/>
            <person name="Jhangiani S.N."/>
            <person name="Agravi P."/>
            <person name="Goodspeed R."/>
            <person name="Gross S."/>
            <person name="Mandapat C."/>
            <person name="Jackson L."/>
            <person name="Mathew T."/>
            <person name="Pu L."/>
            <person name="Thornton R."/>
            <person name="Saada N."/>
            <person name="Wilczek-Boney K.B."/>
            <person name="Lee S."/>
            <person name="Kovar C."/>
            <person name="Wu Y."/>
            <person name="Scherer S.E."/>
            <person name="Worley K.C."/>
            <person name="Muzny D.M."/>
            <person name="Gibbs R."/>
        </authorList>
    </citation>
    <scope>NUCLEOTIDE SEQUENCE</scope>
    <source>
        <strain evidence="13">Brora</strain>
    </source>
</reference>
<accession>T1JDA7</accession>
<evidence type="ECO:0000256" key="2">
    <source>
        <dbReference type="ARBA" id="ARBA00008601"/>
    </source>
</evidence>
<dbReference type="InterPro" id="IPR029021">
    <property type="entry name" value="Prot-tyrosine_phosphatase-like"/>
</dbReference>
<feature type="domain" description="Tyrosine-protein phosphatase" evidence="9">
    <location>
        <begin position="185"/>
        <end position="328"/>
    </location>
</feature>
<evidence type="ECO:0000259" key="9">
    <source>
        <dbReference type="PROSITE" id="PS50054"/>
    </source>
</evidence>
<dbReference type="InterPro" id="IPR008343">
    <property type="entry name" value="MKP"/>
</dbReference>
<dbReference type="InterPro" id="IPR020422">
    <property type="entry name" value="TYR_PHOSPHATASE_DUAL_dom"/>
</dbReference>
<dbReference type="PhylomeDB" id="T1JDA7"/>
<dbReference type="OMA" id="GNDQRCI"/>
<dbReference type="PANTHER" id="PTHR10159:SF519">
    <property type="entry name" value="DUAL SPECIFICITY PROTEIN PHOSPHATASE MPK3"/>
    <property type="match status" value="1"/>
</dbReference>
<evidence type="ECO:0000259" key="10">
    <source>
        <dbReference type="PROSITE" id="PS50056"/>
    </source>
</evidence>
<dbReference type="GO" id="GO:0017017">
    <property type="term" value="F:MAP kinase tyrosine/serine/threonine phosphatase activity"/>
    <property type="evidence" value="ECO:0007669"/>
    <property type="project" value="InterPro"/>
</dbReference>
<dbReference type="HOGENOM" id="CLU_027074_0_0_1"/>
<dbReference type="Pfam" id="PF00782">
    <property type="entry name" value="DSPc"/>
    <property type="match status" value="1"/>
</dbReference>
<dbReference type="CDD" id="cd01446">
    <property type="entry name" value="DSP_MapKP"/>
    <property type="match status" value="1"/>
</dbReference>
<reference evidence="12" key="2">
    <citation type="submission" date="2015-02" db="UniProtKB">
        <authorList>
            <consortium name="EnsemblMetazoa"/>
        </authorList>
    </citation>
    <scope>IDENTIFICATION</scope>
</reference>
<dbReference type="GO" id="GO:0043409">
    <property type="term" value="P:negative regulation of MAPK cascade"/>
    <property type="evidence" value="ECO:0007669"/>
    <property type="project" value="TreeGrafter"/>
</dbReference>
<dbReference type="EMBL" id="JH432102">
    <property type="status" value="NOT_ANNOTATED_CDS"/>
    <property type="molecule type" value="Genomic_DNA"/>
</dbReference>
<dbReference type="STRING" id="126957.T1JDA7"/>
<keyword evidence="4 7" id="KW-0378">Hydrolase</keyword>
<dbReference type="Proteomes" id="UP000014500">
    <property type="component" value="Unassembled WGS sequence"/>
</dbReference>
<evidence type="ECO:0000256" key="6">
    <source>
        <dbReference type="ARBA" id="ARBA00051722"/>
    </source>
</evidence>
<feature type="domain" description="Tyrosine specific protein phosphatases" evidence="10">
    <location>
        <begin position="249"/>
        <end position="309"/>
    </location>
</feature>
<protein>
    <recommendedName>
        <fullName evidence="7">Dual specificity protein phosphatase</fullName>
        <ecNumber evidence="7">3.1.3.16</ecNumber>
        <ecNumber evidence="7">3.1.3.48</ecNumber>
    </recommendedName>
</protein>
<feature type="active site" description="Phosphocysteine intermediate" evidence="8">
    <location>
        <position position="272"/>
    </location>
</feature>
<dbReference type="PANTHER" id="PTHR10159">
    <property type="entry name" value="DUAL SPECIFICITY PROTEIN PHOSPHATASE"/>
    <property type="match status" value="1"/>
</dbReference>
<dbReference type="SMART" id="SM00450">
    <property type="entry name" value="RHOD"/>
    <property type="match status" value="1"/>
</dbReference>
<dbReference type="InterPro" id="IPR000387">
    <property type="entry name" value="Tyr_Pase_dom"/>
</dbReference>
<dbReference type="PRINTS" id="PR01764">
    <property type="entry name" value="MAPKPHPHTASE"/>
</dbReference>
<dbReference type="GO" id="GO:0005829">
    <property type="term" value="C:cytosol"/>
    <property type="evidence" value="ECO:0007669"/>
    <property type="project" value="TreeGrafter"/>
</dbReference>